<organism evidence="2 3">
    <name type="scientific">Tuber aestivum</name>
    <name type="common">summer truffle</name>
    <dbReference type="NCBI Taxonomy" id="59557"/>
    <lineage>
        <taxon>Eukaryota</taxon>
        <taxon>Fungi</taxon>
        <taxon>Dikarya</taxon>
        <taxon>Ascomycota</taxon>
        <taxon>Pezizomycotina</taxon>
        <taxon>Pezizomycetes</taxon>
        <taxon>Pezizales</taxon>
        <taxon>Tuberaceae</taxon>
        <taxon>Tuber</taxon>
    </lineage>
</organism>
<dbReference type="EMBL" id="LN890943">
    <property type="protein sequence ID" value="CUS15782.1"/>
    <property type="molecule type" value="Genomic_DNA"/>
</dbReference>
<dbReference type="Proteomes" id="UP001412239">
    <property type="component" value="Unassembled WGS sequence"/>
</dbReference>
<gene>
    <name evidence="2" type="ORF">GSTUAT00000059001</name>
</gene>
<feature type="compositionally biased region" description="Basic and acidic residues" evidence="1">
    <location>
        <begin position="87"/>
        <end position="103"/>
    </location>
</feature>
<keyword evidence="3" id="KW-1185">Reference proteome</keyword>
<evidence type="ECO:0000313" key="2">
    <source>
        <dbReference type="EMBL" id="CUS15782.1"/>
    </source>
</evidence>
<accession>A0A292Q7J4</accession>
<evidence type="ECO:0000256" key="1">
    <source>
        <dbReference type="SAM" id="MobiDB-lite"/>
    </source>
</evidence>
<reference evidence="2" key="1">
    <citation type="submission" date="2015-10" db="EMBL/GenBank/DDBJ databases">
        <authorList>
            <person name="Regsiter A."/>
            <person name="william w."/>
        </authorList>
    </citation>
    <scope>NUCLEOTIDE SEQUENCE</scope>
    <source>
        <strain evidence="2">Montdore</strain>
    </source>
</reference>
<name>A0A292Q7J4_9PEZI</name>
<evidence type="ECO:0000313" key="3">
    <source>
        <dbReference type="Proteomes" id="UP001412239"/>
    </source>
</evidence>
<sequence length="103" mass="12120">MSRRLLLNKATTKICLPPHPKAATVATRRQKYYDTVPCLRSTVHTLTHTSYTRLQKCNRRNRRETLGNKTVQEDRSLTRKKWKGRRKGDGGEGVRERRSKEER</sequence>
<proteinExistence type="predicted"/>
<dbReference type="AlphaFoldDB" id="A0A292Q7J4"/>
<feature type="non-terminal residue" evidence="2">
    <location>
        <position position="103"/>
    </location>
</feature>
<feature type="compositionally biased region" description="Basic and acidic residues" evidence="1">
    <location>
        <begin position="63"/>
        <end position="77"/>
    </location>
</feature>
<feature type="region of interest" description="Disordered" evidence="1">
    <location>
        <begin position="57"/>
        <end position="103"/>
    </location>
</feature>
<protein>
    <submittedName>
        <fullName evidence="2">Uncharacterized protein</fullName>
    </submittedName>
</protein>